<dbReference type="Proteomes" id="UP000277204">
    <property type="component" value="Unassembled WGS sequence"/>
</dbReference>
<dbReference type="STRING" id="48269.A0A183NCR6"/>
<proteinExistence type="predicted"/>
<accession>A0A183NCR6</accession>
<gene>
    <name evidence="1" type="ORF">SMRZ_LOCUS26091</name>
</gene>
<evidence type="ECO:0000313" key="1">
    <source>
        <dbReference type="EMBL" id="VDP58172.1"/>
    </source>
</evidence>
<dbReference type="AlphaFoldDB" id="A0A183NCR6"/>
<dbReference type="SUPFAM" id="SSF50978">
    <property type="entry name" value="WD40 repeat-like"/>
    <property type="match status" value="1"/>
</dbReference>
<keyword evidence="2" id="KW-1185">Reference proteome</keyword>
<dbReference type="EMBL" id="UZAI01022557">
    <property type="protein sequence ID" value="VDP58172.1"/>
    <property type="molecule type" value="Genomic_DNA"/>
</dbReference>
<reference evidence="1 2" key="1">
    <citation type="submission" date="2018-11" db="EMBL/GenBank/DDBJ databases">
        <authorList>
            <consortium name="Pathogen Informatics"/>
        </authorList>
    </citation>
    <scope>NUCLEOTIDE SEQUENCE [LARGE SCALE GENOMIC DNA]</scope>
    <source>
        <strain evidence="1 2">Zambia</strain>
    </source>
</reference>
<dbReference type="InterPro" id="IPR036322">
    <property type="entry name" value="WD40_repeat_dom_sf"/>
</dbReference>
<organism evidence="1 2">
    <name type="scientific">Schistosoma margrebowiei</name>
    <dbReference type="NCBI Taxonomy" id="48269"/>
    <lineage>
        <taxon>Eukaryota</taxon>
        <taxon>Metazoa</taxon>
        <taxon>Spiralia</taxon>
        <taxon>Lophotrochozoa</taxon>
        <taxon>Platyhelminthes</taxon>
        <taxon>Trematoda</taxon>
        <taxon>Digenea</taxon>
        <taxon>Strigeidida</taxon>
        <taxon>Schistosomatoidea</taxon>
        <taxon>Schistosomatidae</taxon>
        <taxon>Schistosoma</taxon>
    </lineage>
</organism>
<evidence type="ECO:0000313" key="2">
    <source>
        <dbReference type="Proteomes" id="UP000277204"/>
    </source>
</evidence>
<name>A0A183NCR6_9TREM</name>
<sequence>MQRCTDTIRIHSESVFTLQVNNNWSTVYSAGKDRKIWATDLHNPGNSTLIGEETDPVLKVFVLNIEIFFVCKISIFPLDSFMFLQSTYYLL</sequence>
<protein>
    <submittedName>
        <fullName evidence="1">Uncharacterized protein</fullName>
    </submittedName>
</protein>